<protein>
    <submittedName>
        <fullName evidence="2">Uncharacterized protein</fullName>
    </submittedName>
</protein>
<evidence type="ECO:0000256" key="1">
    <source>
        <dbReference type="SAM" id="MobiDB-lite"/>
    </source>
</evidence>
<name>A0AAF0DX57_9BASI</name>
<dbReference type="Proteomes" id="UP001216638">
    <property type="component" value="Chromosome 6"/>
</dbReference>
<dbReference type="EMBL" id="CP119956">
    <property type="protein sequence ID" value="WFC97148.1"/>
    <property type="molecule type" value="Genomic_DNA"/>
</dbReference>
<proteinExistence type="predicted"/>
<sequence>MLLPFGQARPSLGFPESGELLLLVEFPLEPVDEGEEEEEEEEEVGEEEEESEVADARPEDDPQGSDQDQPESESESDEEDEGLDELDDPATPAVLEPCGTHSELETAAALRPPLSPDVAWWW</sequence>
<organism evidence="2 3">
    <name type="scientific">Malassezia brasiliensis</name>
    <dbReference type="NCBI Taxonomy" id="1821822"/>
    <lineage>
        <taxon>Eukaryota</taxon>
        <taxon>Fungi</taxon>
        <taxon>Dikarya</taxon>
        <taxon>Basidiomycota</taxon>
        <taxon>Ustilaginomycotina</taxon>
        <taxon>Malasseziomycetes</taxon>
        <taxon>Malasseziales</taxon>
        <taxon>Malasseziaceae</taxon>
        <taxon>Malassezia</taxon>
    </lineage>
</organism>
<feature type="region of interest" description="Disordered" evidence="1">
    <location>
        <begin position="24"/>
        <end position="122"/>
    </location>
</feature>
<reference evidence="2" key="1">
    <citation type="submission" date="2023-03" db="EMBL/GenBank/DDBJ databases">
        <title>Mating type loci evolution in Malassezia.</title>
        <authorList>
            <person name="Coelho M.A."/>
        </authorList>
    </citation>
    <scope>NUCLEOTIDE SEQUENCE</scope>
    <source>
        <strain evidence="2">CBS 14135</strain>
    </source>
</reference>
<keyword evidence="3" id="KW-1185">Reference proteome</keyword>
<evidence type="ECO:0000313" key="2">
    <source>
        <dbReference type="EMBL" id="WFC97148.1"/>
    </source>
</evidence>
<gene>
    <name evidence="2" type="ORF">MBRA1_003814</name>
</gene>
<evidence type="ECO:0000313" key="3">
    <source>
        <dbReference type="Proteomes" id="UP001216638"/>
    </source>
</evidence>
<feature type="compositionally biased region" description="Acidic residues" evidence="1">
    <location>
        <begin position="68"/>
        <end position="88"/>
    </location>
</feature>
<feature type="compositionally biased region" description="Acidic residues" evidence="1">
    <location>
        <begin position="30"/>
        <end position="53"/>
    </location>
</feature>
<dbReference type="AlphaFoldDB" id="A0AAF0DX57"/>
<accession>A0AAF0DX57</accession>